<gene>
    <name evidence="2" type="ORF">JOB18_043374</name>
</gene>
<evidence type="ECO:0000313" key="3">
    <source>
        <dbReference type="Proteomes" id="UP000693946"/>
    </source>
</evidence>
<keyword evidence="3" id="KW-1185">Reference proteome</keyword>
<dbReference type="EMBL" id="JAGKHQ010000017">
    <property type="protein sequence ID" value="KAG7490868.1"/>
    <property type="molecule type" value="Genomic_DNA"/>
</dbReference>
<dbReference type="Proteomes" id="UP000693946">
    <property type="component" value="Linkage Group LG5"/>
</dbReference>
<sequence>MQRGLDPLLSSAARLHLKQHCEEEPVQECFQVDSPTAEGPGSASQRLESLDLRGPSDMCWNKNEKYSG</sequence>
<dbReference type="AlphaFoldDB" id="A0AAV6QG84"/>
<name>A0AAV6QG84_SOLSE</name>
<evidence type="ECO:0000256" key="1">
    <source>
        <dbReference type="SAM" id="MobiDB-lite"/>
    </source>
</evidence>
<proteinExistence type="predicted"/>
<reference evidence="2 3" key="1">
    <citation type="journal article" date="2021" name="Sci. Rep.">
        <title>Chromosome anchoring in Senegalese sole (Solea senegalensis) reveals sex-associated markers and genome rearrangements in flatfish.</title>
        <authorList>
            <person name="Guerrero-Cozar I."/>
            <person name="Gomez-Garrido J."/>
            <person name="Berbel C."/>
            <person name="Martinez-Blanch J.F."/>
            <person name="Alioto T."/>
            <person name="Claros M.G."/>
            <person name="Gagnaire P.A."/>
            <person name="Manchado M."/>
        </authorList>
    </citation>
    <scope>NUCLEOTIDE SEQUENCE [LARGE SCALE GENOMIC DNA]</scope>
    <source>
        <strain evidence="2">Sse05_10M</strain>
    </source>
</reference>
<comment type="caution">
    <text evidence="2">The sequence shown here is derived from an EMBL/GenBank/DDBJ whole genome shotgun (WGS) entry which is preliminary data.</text>
</comment>
<feature type="region of interest" description="Disordered" evidence="1">
    <location>
        <begin position="32"/>
        <end position="68"/>
    </location>
</feature>
<protein>
    <submittedName>
        <fullName evidence="2">Uncharacterized protein</fullName>
    </submittedName>
</protein>
<organism evidence="2 3">
    <name type="scientific">Solea senegalensis</name>
    <name type="common">Senegalese sole</name>
    <dbReference type="NCBI Taxonomy" id="28829"/>
    <lineage>
        <taxon>Eukaryota</taxon>
        <taxon>Metazoa</taxon>
        <taxon>Chordata</taxon>
        <taxon>Craniata</taxon>
        <taxon>Vertebrata</taxon>
        <taxon>Euteleostomi</taxon>
        <taxon>Actinopterygii</taxon>
        <taxon>Neopterygii</taxon>
        <taxon>Teleostei</taxon>
        <taxon>Neoteleostei</taxon>
        <taxon>Acanthomorphata</taxon>
        <taxon>Carangaria</taxon>
        <taxon>Pleuronectiformes</taxon>
        <taxon>Pleuronectoidei</taxon>
        <taxon>Soleidae</taxon>
        <taxon>Solea</taxon>
    </lineage>
</organism>
<evidence type="ECO:0000313" key="2">
    <source>
        <dbReference type="EMBL" id="KAG7490868.1"/>
    </source>
</evidence>
<accession>A0AAV6QG84</accession>